<keyword evidence="2" id="KW-1185">Reference proteome</keyword>
<evidence type="ECO:0000313" key="2">
    <source>
        <dbReference type="Proteomes" id="UP000648722"/>
    </source>
</evidence>
<evidence type="ECO:0000313" key="1">
    <source>
        <dbReference type="EMBL" id="GGG94962.1"/>
    </source>
</evidence>
<dbReference type="SUPFAM" id="SSF51905">
    <property type="entry name" value="FAD/NAD(P)-binding domain"/>
    <property type="match status" value="1"/>
</dbReference>
<organism evidence="1 2">
    <name type="scientific">Glycocaulis albus</name>
    <dbReference type="NCBI Taxonomy" id="1382801"/>
    <lineage>
        <taxon>Bacteria</taxon>
        <taxon>Pseudomonadati</taxon>
        <taxon>Pseudomonadota</taxon>
        <taxon>Alphaproteobacteria</taxon>
        <taxon>Maricaulales</taxon>
        <taxon>Maricaulaceae</taxon>
        <taxon>Glycocaulis</taxon>
    </lineage>
</organism>
<dbReference type="Pfam" id="PF05834">
    <property type="entry name" value="Lycopene_cycl"/>
    <property type="match status" value="1"/>
</dbReference>
<proteinExistence type="predicted"/>
<protein>
    <submittedName>
        <fullName evidence="1">Uncharacterized protein</fullName>
    </submittedName>
</protein>
<dbReference type="Gene3D" id="3.50.50.60">
    <property type="entry name" value="FAD/NAD(P)-binding domain"/>
    <property type="match status" value="1"/>
</dbReference>
<dbReference type="Proteomes" id="UP000648722">
    <property type="component" value="Unassembled WGS sequence"/>
</dbReference>
<sequence>MRVRPDVDVIIIGAGLAGLLLAERLAVSARRRIRVELLEQAAQIRVSAGSWSWYEQGRPRAVFAASWPAWRVGAGYLAVSRRFVNGRYGLMRGDGMVQRAVDTISASQDVQLRTGVTLDAMHTSGGLVRLETSEGAVSAARVIDTRPAGAELLGRAPWVRTGVRAEVRTGPGLFEPQTASLVHRLRKEGRALVFETILPLAADHAIIEAVRIAPAADERRPDFDTALDRIVNGADADIGLRTRSASPVGLPDRWPAFTGLVHRAGSRGAGLALVGASGRDARRAADWAGRAFEALTNGRPPPGLQAQAALTRLAGRAVIGSLASRPARLVTMARRTKGDSLVRALDGSGTFLDSLQLLWAGR</sequence>
<gene>
    <name evidence="1" type="ORF">GCM10007420_08130</name>
</gene>
<dbReference type="EMBL" id="BMFS01000003">
    <property type="protein sequence ID" value="GGG94962.1"/>
    <property type="molecule type" value="Genomic_DNA"/>
</dbReference>
<accession>A0ABQ1XJ41</accession>
<dbReference type="InterPro" id="IPR036188">
    <property type="entry name" value="FAD/NAD-bd_sf"/>
</dbReference>
<reference evidence="2" key="1">
    <citation type="journal article" date="2019" name="Int. J. Syst. Evol. Microbiol.">
        <title>The Global Catalogue of Microorganisms (GCM) 10K type strain sequencing project: providing services to taxonomists for standard genome sequencing and annotation.</title>
        <authorList>
            <consortium name="The Broad Institute Genomics Platform"/>
            <consortium name="The Broad Institute Genome Sequencing Center for Infectious Disease"/>
            <person name="Wu L."/>
            <person name="Ma J."/>
        </authorList>
    </citation>
    <scope>NUCLEOTIDE SEQUENCE [LARGE SCALE GENOMIC DNA]</scope>
    <source>
        <strain evidence="2">CGMCC 1.12766</strain>
    </source>
</reference>
<dbReference type="RefSeq" id="WP_188451289.1">
    <property type="nucleotide sequence ID" value="NZ_BMFS01000003.1"/>
</dbReference>
<name>A0ABQ1XJ41_9PROT</name>
<comment type="caution">
    <text evidence="1">The sequence shown here is derived from an EMBL/GenBank/DDBJ whole genome shotgun (WGS) entry which is preliminary data.</text>
</comment>